<gene>
    <name evidence="1" type="ORF">SLT84_21735</name>
</gene>
<sequence length="190" mass="22033">MKLIPLWDHQGVIPPINERNPTSFERAPYPTDVKRLIDRFSTTLERCEVLEGFLSHRSEIHRMGIVSGIQWLNGSFMENVEMLEGRPPNDMDVVTFADVSAAIQQSLTADDVQKLTDTEWIKTSYRVDFYINLLSDPPETLIELAAYWYSMWSHRRSQQWKGFLSVKLDPLHDQAAADLLGIRKRELQNE</sequence>
<reference evidence="1 2" key="1">
    <citation type="submission" date="2023-11" db="EMBL/GenBank/DDBJ databases">
        <title>Pseudomonas fragariae, a Novel Bacterial Species Causing Leaf Spots on Strawberry (Fragaria x ananassa).</title>
        <authorList>
            <person name="Marin M.V."/>
            <person name="Carvalho R."/>
            <person name="Paret M.L."/>
            <person name="Jones J.B."/>
            <person name="Peres N.A."/>
        </authorList>
    </citation>
    <scope>NUCLEOTIDE SEQUENCE [LARGE SCALE GENOMIC DNA]</scope>
    <source>
        <strain evidence="1 2">19</strain>
    </source>
</reference>
<dbReference type="InterPro" id="IPR053860">
    <property type="entry name" value="DUF6932"/>
</dbReference>
<evidence type="ECO:0000313" key="2">
    <source>
        <dbReference type="Proteomes" id="UP001274111"/>
    </source>
</evidence>
<dbReference type="EMBL" id="JAXCEY010000027">
    <property type="protein sequence ID" value="MDX9588302.1"/>
    <property type="molecule type" value="Genomic_DNA"/>
</dbReference>
<proteinExistence type="predicted"/>
<dbReference type="Pfam" id="PF22014">
    <property type="entry name" value="DUF6932"/>
    <property type="match status" value="1"/>
</dbReference>
<organism evidence="1 2">
    <name type="scientific">Pseudomonas fragariae</name>
    <name type="common">ex Marin et al. 2024</name>
    <dbReference type="NCBI Taxonomy" id="3080056"/>
    <lineage>
        <taxon>Bacteria</taxon>
        <taxon>Pseudomonadati</taxon>
        <taxon>Pseudomonadota</taxon>
        <taxon>Gammaproteobacteria</taxon>
        <taxon>Pseudomonadales</taxon>
        <taxon>Pseudomonadaceae</taxon>
        <taxon>Pseudomonas</taxon>
    </lineage>
</organism>
<dbReference type="Proteomes" id="UP001274111">
    <property type="component" value="Unassembled WGS sequence"/>
</dbReference>
<name>A0ABU5B9Q0_9PSED</name>
<evidence type="ECO:0000313" key="1">
    <source>
        <dbReference type="EMBL" id="MDX9588302.1"/>
    </source>
</evidence>
<accession>A0ABU5B9Q0</accession>
<keyword evidence="2" id="KW-1185">Reference proteome</keyword>
<comment type="caution">
    <text evidence="1">The sequence shown here is derived from an EMBL/GenBank/DDBJ whole genome shotgun (WGS) entry which is preliminary data.</text>
</comment>
<dbReference type="RefSeq" id="WP_223886377.1">
    <property type="nucleotide sequence ID" value="NZ_CP197196.1"/>
</dbReference>
<protein>
    <submittedName>
        <fullName evidence="1">Uncharacterized protein</fullName>
    </submittedName>
</protein>